<sequence>MKTNAEILDGGDDGSNLEVFPGQSRRRRYRVFKWSVRPTPITTSTPKHPRYPCLMPEGLTSVYLTAFDTGNKRLLHIGICLMEDVLKTIAIVEYFLLNNTNQDERINQDEATIQRSSVEV</sequence>
<accession>A0A834PEY8</accession>
<dbReference type="AlphaFoldDB" id="A0A834PEY8"/>
<evidence type="ECO:0000313" key="2">
    <source>
        <dbReference type="Proteomes" id="UP000600918"/>
    </source>
</evidence>
<dbReference type="EMBL" id="JACSDY010000001">
    <property type="protein sequence ID" value="KAF7438583.1"/>
    <property type="molecule type" value="Genomic_DNA"/>
</dbReference>
<keyword evidence="2" id="KW-1185">Reference proteome</keyword>
<organism evidence="1 2">
    <name type="scientific">Vespula pensylvanica</name>
    <name type="common">Western yellow jacket</name>
    <name type="synonym">Wasp</name>
    <dbReference type="NCBI Taxonomy" id="30213"/>
    <lineage>
        <taxon>Eukaryota</taxon>
        <taxon>Metazoa</taxon>
        <taxon>Ecdysozoa</taxon>
        <taxon>Arthropoda</taxon>
        <taxon>Hexapoda</taxon>
        <taxon>Insecta</taxon>
        <taxon>Pterygota</taxon>
        <taxon>Neoptera</taxon>
        <taxon>Endopterygota</taxon>
        <taxon>Hymenoptera</taxon>
        <taxon>Apocrita</taxon>
        <taxon>Aculeata</taxon>
        <taxon>Vespoidea</taxon>
        <taxon>Vespidae</taxon>
        <taxon>Vespinae</taxon>
        <taxon>Vespula</taxon>
    </lineage>
</organism>
<reference evidence="1" key="1">
    <citation type="journal article" date="2020" name="G3 (Bethesda)">
        <title>High-Quality Assemblies for Three Invasive Social Wasps from the &lt;i&gt;Vespula&lt;/i&gt; Genus.</title>
        <authorList>
            <person name="Harrop T.W.R."/>
            <person name="Guhlin J."/>
            <person name="McLaughlin G.M."/>
            <person name="Permina E."/>
            <person name="Stockwell P."/>
            <person name="Gilligan J."/>
            <person name="Le Lec M.F."/>
            <person name="Gruber M.A.M."/>
            <person name="Quinn O."/>
            <person name="Lovegrove M."/>
            <person name="Duncan E.J."/>
            <person name="Remnant E.J."/>
            <person name="Van Eeckhoven J."/>
            <person name="Graham B."/>
            <person name="Knapp R.A."/>
            <person name="Langford K.W."/>
            <person name="Kronenberg Z."/>
            <person name="Press M.O."/>
            <person name="Eacker S.M."/>
            <person name="Wilson-Rankin E.E."/>
            <person name="Purcell J."/>
            <person name="Lester P.J."/>
            <person name="Dearden P.K."/>
        </authorList>
    </citation>
    <scope>NUCLEOTIDE SEQUENCE</scope>
    <source>
        <strain evidence="1">Volc-1</strain>
    </source>
</reference>
<comment type="caution">
    <text evidence="1">The sequence shown here is derived from an EMBL/GenBank/DDBJ whole genome shotgun (WGS) entry which is preliminary data.</text>
</comment>
<name>A0A834PEY8_VESPE</name>
<dbReference type="Proteomes" id="UP000600918">
    <property type="component" value="Unassembled WGS sequence"/>
</dbReference>
<proteinExistence type="predicted"/>
<evidence type="ECO:0000313" key="1">
    <source>
        <dbReference type="EMBL" id="KAF7438583.1"/>
    </source>
</evidence>
<gene>
    <name evidence="1" type="ORF">H0235_000974</name>
</gene>
<protein>
    <submittedName>
        <fullName evidence="1">Uncharacterized protein</fullName>
    </submittedName>
</protein>